<dbReference type="EMBL" id="BPLR01017573">
    <property type="protein sequence ID" value="GIY92667.1"/>
    <property type="molecule type" value="Genomic_DNA"/>
</dbReference>
<keyword evidence="2" id="KW-1185">Reference proteome</keyword>
<evidence type="ECO:0000313" key="2">
    <source>
        <dbReference type="Proteomes" id="UP001054945"/>
    </source>
</evidence>
<sequence>RSFGRRDEIDEVKKENNVDKYQNRYSGGQMLLQNFVCGCQMSLEEDEESFLT</sequence>
<evidence type="ECO:0000313" key="1">
    <source>
        <dbReference type="EMBL" id="GIY92667.1"/>
    </source>
</evidence>
<organism evidence="1 2">
    <name type="scientific">Caerostris extrusa</name>
    <name type="common">Bark spider</name>
    <name type="synonym">Caerostris bankana</name>
    <dbReference type="NCBI Taxonomy" id="172846"/>
    <lineage>
        <taxon>Eukaryota</taxon>
        <taxon>Metazoa</taxon>
        <taxon>Ecdysozoa</taxon>
        <taxon>Arthropoda</taxon>
        <taxon>Chelicerata</taxon>
        <taxon>Arachnida</taxon>
        <taxon>Araneae</taxon>
        <taxon>Araneomorphae</taxon>
        <taxon>Entelegynae</taxon>
        <taxon>Araneoidea</taxon>
        <taxon>Araneidae</taxon>
        <taxon>Caerostris</taxon>
    </lineage>
</organism>
<reference evidence="1 2" key="1">
    <citation type="submission" date="2021-06" db="EMBL/GenBank/DDBJ databases">
        <title>Caerostris extrusa draft genome.</title>
        <authorList>
            <person name="Kono N."/>
            <person name="Arakawa K."/>
        </authorList>
    </citation>
    <scope>NUCLEOTIDE SEQUENCE [LARGE SCALE GENOMIC DNA]</scope>
</reference>
<dbReference type="AlphaFoldDB" id="A0AAV4XC21"/>
<comment type="caution">
    <text evidence="1">The sequence shown here is derived from an EMBL/GenBank/DDBJ whole genome shotgun (WGS) entry which is preliminary data.</text>
</comment>
<proteinExistence type="predicted"/>
<name>A0AAV4XC21_CAEEX</name>
<gene>
    <name evidence="1" type="ORF">CEXT_258751</name>
</gene>
<accession>A0AAV4XC21</accession>
<protein>
    <submittedName>
        <fullName evidence="1">Uncharacterized protein</fullName>
    </submittedName>
</protein>
<feature type="non-terminal residue" evidence="1">
    <location>
        <position position="1"/>
    </location>
</feature>
<dbReference type="Proteomes" id="UP001054945">
    <property type="component" value="Unassembled WGS sequence"/>
</dbReference>